<evidence type="ECO:0000313" key="3">
    <source>
        <dbReference type="EMBL" id="KAJ4263539.1"/>
    </source>
</evidence>
<evidence type="ECO:0000256" key="1">
    <source>
        <dbReference type="SAM" id="MobiDB-lite"/>
    </source>
</evidence>
<feature type="region of interest" description="Disordered" evidence="1">
    <location>
        <begin position="1"/>
        <end position="34"/>
    </location>
</feature>
<name>A0A9W8VHX3_9HYPO</name>
<accession>A0A9W8VHX3</accession>
<gene>
    <name evidence="3" type="ORF">NW762_006358</name>
</gene>
<proteinExistence type="predicted"/>
<dbReference type="Proteomes" id="UP001152049">
    <property type="component" value="Unassembled WGS sequence"/>
</dbReference>
<dbReference type="Pfam" id="PF00069">
    <property type="entry name" value="Pkinase"/>
    <property type="match status" value="1"/>
</dbReference>
<sequence>MPARKRPRRAETPVEQDEDPASISEHTDVSPAELPTMEILSVEEAFKPGSEGDPNDVVYDHTKMSVEFSTGGLAYTIINEPISSVEVGTVLDLGHLSDTAIPSEGLEHKFAAALANHLELPSDQQLVLVHIPEEAVFPKLSSSLTKAPDSIIQYCYIKRPCFSGYEADDENQNRVREVILQEAKICEILNQNPHPNIAKYWGCKVANDRILGLYFGKYVMTLQERIESRVPFDVQHCLKGIKNGILHLHSLGLIHNDINPTNIMLDPSDNPVIIDFDACTAEGGKLLKGGTPFWDLEFTEDASRKNDLSGLSKLEEWLDVPPEYEGCLCMACNRGMPQDFKFD</sequence>
<dbReference type="InterPro" id="IPR000719">
    <property type="entry name" value="Prot_kinase_dom"/>
</dbReference>
<feature type="domain" description="Protein kinase" evidence="2">
    <location>
        <begin position="76"/>
        <end position="343"/>
    </location>
</feature>
<dbReference type="OrthoDB" id="4062651at2759"/>
<dbReference type="EMBL" id="JAOQAZ010000010">
    <property type="protein sequence ID" value="KAJ4263539.1"/>
    <property type="molecule type" value="Genomic_DNA"/>
</dbReference>
<dbReference type="SUPFAM" id="SSF56112">
    <property type="entry name" value="Protein kinase-like (PK-like)"/>
    <property type="match status" value="1"/>
</dbReference>
<evidence type="ECO:0000259" key="2">
    <source>
        <dbReference type="PROSITE" id="PS50011"/>
    </source>
</evidence>
<dbReference type="AlphaFoldDB" id="A0A9W8VHX3"/>
<evidence type="ECO:0000313" key="4">
    <source>
        <dbReference type="Proteomes" id="UP001152049"/>
    </source>
</evidence>
<dbReference type="PROSITE" id="PS50011">
    <property type="entry name" value="PROTEIN_KINASE_DOM"/>
    <property type="match status" value="1"/>
</dbReference>
<organism evidence="3 4">
    <name type="scientific">Fusarium torreyae</name>
    <dbReference type="NCBI Taxonomy" id="1237075"/>
    <lineage>
        <taxon>Eukaryota</taxon>
        <taxon>Fungi</taxon>
        <taxon>Dikarya</taxon>
        <taxon>Ascomycota</taxon>
        <taxon>Pezizomycotina</taxon>
        <taxon>Sordariomycetes</taxon>
        <taxon>Hypocreomycetidae</taxon>
        <taxon>Hypocreales</taxon>
        <taxon>Nectriaceae</taxon>
        <taxon>Fusarium</taxon>
    </lineage>
</organism>
<dbReference type="InterPro" id="IPR011009">
    <property type="entry name" value="Kinase-like_dom_sf"/>
</dbReference>
<dbReference type="Gene3D" id="1.10.510.10">
    <property type="entry name" value="Transferase(Phosphotransferase) domain 1"/>
    <property type="match status" value="1"/>
</dbReference>
<comment type="caution">
    <text evidence="3">The sequence shown here is derived from an EMBL/GenBank/DDBJ whole genome shotgun (WGS) entry which is preliminary data.</text>
</comment>
<keyword evidence="4" id="KW-1185">Reference proteome</keyword>
<dbReference type="GO" id="GO:0004672">
    <property type="term" value="F:protein kinase activity"/>
    <property type="evidence" value="ECO:0007669"/>
    <property type="project" value="InterPro"/>
</dbReference>
<dbReference type="GO" id="GO:0005524">
    <property type="term" value="F:ATP binding"/>
    <property type="evidence" value="ECO:0007669"/>
    <property type="project" value="InterPro"/>
</dbReference>
<protein>
    <recommendedName>
        <fullName evidence="2">Protein kinase domain-containing protein</fullName>
    </recommendedName>
</protein>
<reference evidence="3" key="1">
    <citation type="submission" date="2022-09" db="EMBL/GenBank/DDBJ databases">
        <title>Fusarium specimens isolated from Avocado Roots.</title>
        <authorList>
            <person name="Stajich J."/>
            <person name="Roper C."/>
            <person name="Heimlech-Rivalta G."/>
        </authorList>
    </citation>
    <scope>NUCLEOTIDE SEQUENCE</scope>
    <source>
        <strain evidence="3">CF00136</strain>
    </source>
</reference>